<keyword evidence="2" id="KW-1185">Reference proteome</keyword>
<name>A0ABW8C0P6_9ACTN</name>
<proteinExistence type="predicted"/>
<evidence type="ECO:0000313" key="2">
    <source>
        <dbReference type="Proteomes" id="UP001614394"/>
    </source>
</evidence>
<dbReference type="Proteomes" id="UP001614394">
    <property type="component" value="Unassembled WGS sequence"/>
</dbReference>
<gene>
    <name evidence="1" type="ORF">ACIGXA_02630</name>
</gene>
<evidence type="ECO:0000313" key="1">
    <source>
        <dbReference type="EMBL" id="MFI9099392.1"/>
    </source>
</evidence>
<organism evidence="1 2">
    <name type="scientific">Streptomyces fildesensis</name>
    <dbReference type="NCBI Taxonomy" id="375757"/>
    <lineage>
        <taxon>Bacteria</taxon>
        <taxon>Bacillati</taxon>
        <taxon>Actinomycetota</taxon>
        <taxon>Actinomycetes</taxon>
        <taxon>Kitasatosporales</taxon>
        <taxon>Streptomycetaceae</taxon>
        <taxon>Streptomyces</taxon>
    </lineage>
</organism>
<protein>
    <recommendedName>
        <fullName evidence="3">Secreted protein</fullName>
    </recommendedName>
</protein>
<reference evidence="1 2" key="1">
    <citation type="submission" date="2024-10" db="EMBL/GenBank/DDBJ databases">
        <title>The Natural Products Discovery Center: Release of the First 8490 Sequenced Strains for Exploring Actinobacteria Biosynthetic Diversity.</title>
        <authorList>
            <person name="Kalkreuter E."/>
            <person name="Kautsar S.A."/>
            <person name="Yang D."/>
            <person name="Bader C.D."/>
            <person name="Teijaro C.N."/>
            <person name="Fluegel L."/>
            <person name="Davis C.M."/>
            <person name="Simpson J.R."/>
            <person name="Lauterbach L."/>
            <person name="Steele A.D."/>
            <person name="Gui C."/>
            <person name="Meng S."/>
            <person name="Li G."/>
            <person name="Viehrig K."/>
            <person name="Ye F."/>
            <person name="Su P."/>
            <person name="Kiefer A.F."/>
            <person name="Nichols A."/>
            <person name="Cepeda A.J."/>
            <person name="Yan W."/>
            <person name="Fan B."/>
            <person name="Jiang Y."/>
            <person name="Adhikari A."/>
            <person name="Zheng C.-J."/>
            <person name="Schuster L."/>
            <person name="Cowan T.M."/>
            <person name="Smanski M.J."/>
            <person name="Chevrette M.G."/>
            <person name="De Carvalho L.P.S."/>
            <person name="Shen B."/>
        </authorList>
    </citation>
    <scope>NUCLEOTIDE SEQUENCE [LARGE SCALE GENOMIC DNA]</scope>
    <source>
        <strain evidence="1 2">NPDC053399</strain>
    </source>
</reference>
<dbReference type="EMBL" id="JBITYG010000001">
    <property type="protein sequence ID" value="MFI9099392.1"/>
    <property type="molecule type" value="Genomic_DNA"/>
</dbReference>
<sequence length="52" mass="5619">MAALAWLLIPLVAVLVATVWGSWAARTRATGDGSSLADYERFREAMQKSHSG</sequence>
<dbReference type="RefSeq" id="WP_187145007.1">
    <property type="nucleotide sequence ID" value="NZ_JAAIKO010000001.1"/>
</dbReference>
<accession>A0ABW8C0P6</accession>
<comment type="caution">
    <text evidence="1">The sequence shown here is derived from an EMBL/GenBank/DDBJ whole genome shotgun (WGS) entry which is preliminary data.</text>
</comment>
<evidence type="ECO:0008006" key="3">
    <source>
        <dbReference type="Google" id="ProtNLM"/>
    </source>
</evidence>